<dbReference type="RefSeq" id="WP_143936866.1">
    <property type="nucleotide sequence ID" value="NZ_VKKG01000001.1"/>
</dbReference>
<proteinExistence type="predicted"/>
<comment type="caution">
    <text evidence="1">The sequence shown here is derived from an EMBL/GenBank/DDBJ whole genome shotgun (WGS) entry which is preliminary data.</text>
</comment>
<dbReference type="NCBIfam" id="TIGR03089">
    <property type="entry name" value="TIGR03089 family protein"/>
    <property type="match status" value="1"/>
</dbReference>
<organism evidence="1 2">
    <name type="scientific">Tessaracoccus rhinocerotis</name>
    <dbReference type="NCBI Taxonomy" id="1689449"/>
    <lineage>
        <taxon>Bacteria</taxon>
        <taxon>Bacillati</taxon>
        <taxon>Actinomycetota</taxon>
        <taxon>Actinomycetes</taxon>
        <taxon>Propionibacteriales</taxon>
        <taxon>Propionibacteriaceae</taxon>
        <taxon>Tessaracoccus</taxon>
    </lineage>
</organism>
<dbReference type="SUPFAM" id="SSF56801">
    <property type="entry name" value="Acetyl-CoA synthetase-like"/>
    <property type="match status" value="1"/>
</dbReference>
<evidence type="ECO:0000313" key="2">
    <source>
        <dbReference type="Proteomes" id="UP000317638"/>
    </source>
</evidence>
<dbReference type="OrthoDB" id="3396763at2"/>
<reference evidence="1 2" key="1">
    <citation type="submission" date="2019-07" db="EMBL/GenBank/DDBJ databases">
        <authorList>
            <person name="Zhou L.-Y."/>
        </authorList>
    </citation>
    <scope>NUCLEOTIDE SEQUENCE [LARGE SCALE GENOMIC DNA]</scope>
    <source>
        <strain evidence="1 2">YIM 101269</strain>
    </source>
</reference>
<accession>A0A553K500</accession>
<protein>
    <submittedName>
        <fullName evidence="1">TIGR03089 family protein</fullName>
    </submittedName>
</protein>
<sequence>MAISALQRRVATDPARPLFIHYDGEAGSRIELSAKTFANWVDKTCNFLDTLGVEPGESVRVELANTHPGHWVTMVWVAACWQRACTVTTDGDDVALAVAGPDAFAYRVPTVACSLHPLGLAFEEVPENCTDYAEVFSEPDVHAAEPTSPAQLAWTPDVTFASLATAETRGEAALFVDPRPGWGTMRRLLVAPLLGGGSTVVVTNGDDALVERVRRDEQIRD</sequence>
<dbReference type="Proteomes" id="UP000317638">
    <property type="component" value="Unassembled WGS sequence"/>
</dbReference>
<evidence type="ECO:0000313" key="1">
    <source>
        <dbReference type="EMBL" id="TRY19779.1"/>
    </source>
</evidence>
<dbReference type="AlphaFoldDB" id="A0A553K500"/>
<dbReference type="EMBL" id="VKKG01000001">
    <property type="protein sequence ID" value="TRY19779.1"/>
    <property type="molecule type" value="Genomic_DNA"/>
</dbReference>
<name>A0A553K500_9ACTN</name>
<keyword evidence="2" id="KW-1185">Reference proteome</keyword>
<dbReference type="InterPro" id="IPR017523">
    <property type="entry name" value="Rv3268"/>
</dbReference>
<gene>
    <name evidence="1" type="ORF">FOJ82_02545</name>
</gene>